<dbReference type="RefSeq" id="WP_021007875.1">
    <property type="nucleotide sequence ID" value="NZ_JZWI01000002.1"/>
</dbReference>
<dbReference type="Pfam" id="PF00126">
    <property type="entry name" value="HTH_1"/>
    <property type="match status" value="1"/>
</dbReference>
<evidence type="ECO:0000256" key="4">
    <source>
        <dbReference type="ARBA" id="ARBA00023163"/>
    </source>
</evidence>
<dbReference type="SUPFAM" id="SSF46785">
    <property type="entry name" value="Winged helix' DNA-binding domain"/>
    <property type="match status" value="1"/>
</dbReference>
<dbReference type="InterPro" id="IPR005119">
    <property type="entry name" value="LysR_subst-bd"/>
</dbReference>
<accession>A0A0H2MPC1</accession>
<comment type="caution">
    <text evidence="6">The sequence shown here is derived from an EMBL/GenBank/DDBJ whole genome shotgun (WGS) entry which is preliminary data.</text>
</comment>
<dbReference type="InterPro" id="IPR036388">
    <property type="entry name" value="WH-like_DNA-bd_sf"/>
</dbReference>
<evidence type="ECO:0000256" key="2">
    <source>
        <dbReference type="ARBA" id="ARBA00023015"/>
    </source>
</evidence>
<dbReference type="InterPro" id="IPR036390">
    <property type="entry name" value="WH_DNA-bd_sf"/>
</dbReference>
<evidence type="ECO:0000313" key="6">
    <source>
        <dbReference type="EMBL" id="KLN58545.1"/>
    </source>
</evidence>
<evidence type="ECO:0000259" key="5">
    <source>
        <dbReference type="PROSITE" id="PS50931"/>
    </source>
</evidence>
<dbReference type="SUPFAM" id="SSF53850">
    <property type="entry name" value="Periplasmic binding protein-like II"/>
    <property type="match status" value="1"/>
</dbReference>
<dbReference type="GO" id="GO:0003700">
    <property type="term" value="F:DNA-binding transcription factor activity"/>
    <property type="evidence" value="ECO:0007669"/>
    <property type="project" value="InterPro"/>
</dbReference>
<dbReference type="InterPro" id="IPR000847">
    <property type="entry name" value="LysR_HTH_N"/>
</dbReference>
<dbReference type="CDD" id="cd08422">
    <property type="entry name" value="PBP2_CrgA_like"/>
    <property type="match status" value="1"/>
</dbReference>
<evidence type="ECO:0000313" key="7">
    <source>
        <dbReference type="Proteomes" id="UP000035170"/>
    </source>
</evidence>
<protein>
    <submittedName>
        <fullName evidence="6">HTH-type transcriptional regulator DmlR</fullName>
    </submittedName>
</protein>
<dbReference type="FunFam" id="1.10.10.10:FF:000001">
    <property type="entry name" value="LysR family transcriptional regulator"/>
    <property type="match status" value="1"/>
</dbReference>
<dbReference type="Gene3D" id="3.40.190.290">
    <property type="match status" value="1"/>
</dbReference>
<dbReference type="PANTHER" id="PTHR30537:SF35">
    <property type="entry name" value="TRANSCRIPTIONAL REGULATORY PROTEIN"/>
    <property type="match status" value="1"/>
</dbReference>
<dbReference type="InterPro" id="IPR058163">
    <property type="entry name" value="LysR-type_TF_proteobact-type"/>
</dbReference>
<name>A0A0H2MPC1_VARPD</name>
<evidence type="ECO:0000256" key="1">
    <source>
        <dbReference type="ARBA" id="ARBA00009437"/>
    </source>
</evidence>
<dbReference type="Proteomes" id="UP000035170">
    <property type="component" value="Unassembled WGS sequence"/>
</dbReference>
<dbReference type="PROSITE" id="PS50931">
    <property type="entry name" value="HTH_LYSR"/>
    <property type="match status" value="1"/>
</dbReference>
<proteinExistence type="inferred from homology"/>
<keyword evidence="3" id="KW-0238">DNA-binding</keyword>
<dbReference type="Gene3D" id="1.10.10.10">
    <property type="entry name" value="Winged helix-like DNA-binding domain superfamily/Winged helix DNA-binding domain"/>
    <property type="match status" value="1"/>
</dbReference>
<dbReference type="EMBL" id="JZWI01000002">
    <property type="protein sequence ID" value="KLN58545.1"/>
    <property type="molecule type" value="Genomic_DNA"/>
</dbReference>
<gene>
    <name evidence="6" type="primary">dmlR2</name>
    <name evidence="6" type="ORF">VPARA_02670</name>
</gene>
<dbReference type="Pfam" id="PF03466">
    <property type="entry name" value="LysR_substrate"/>
    <property type="match status" value="1"/>
</dbReference>
<keyword evidence="7" id="KW-1185">Reference proteome</keyword>
<dbReference type="GO" id="GO:0006351">
    <property type="term" value="P:DNA-templated transcription"/>
    <property type="evidence" value="ECO:0007669"/>
    <property type="project" value="TreeGrafter"/>
</dbReference>
<feature type="domain" description="HTH lysR-type" evidence="5">
    <location>
        <begin position="1"/>
        <end position="59"/>
    </location>
</feature>
<dbReference type="PATRIC" id="fig|34073.19.peg.268"/>
<keyword evidence="4" id="KW-0804">Transcription</keyword>
<dbReference type="GO" id="GO:0043565">
    <property type="term" value="F:sequence-specific DNA binding"/>
    <property type="evidence" value="ECO:0007669"/>
    <property type="project" value="TreeGrafter"/>
</dbReference>
<keyword evidence="2" id="KW-0805">Transcription regulation</keyword>
<comment type="similarity">
    <text evidence="1">Belongs to the LysR transcriptional regulatory family.</text>
</comment>
<reference evidence="6 7" key="1">
    <citation type="submission" date="2015-03" db="EMBL/GenBank/DDBJ databases">
        <title>Genome sequence of Variovorax paradoxus TBEA6.</title>
        <authorList>
            <person name="Poehlein A."/>
            <person name="Schuldes J."/>
            <person name="Wuebbeler J.H."/>
            <person name="Hiessl S."/>
            <person name="Steinbuechel A."/>
            <person name="Daniel R."/>
        </authorList>
    </citation>
    <scope>NUCLEOTIDE SEQUENCE [LARGE SCALE GENOMIC DNA]</scope>
    <source>
        <strain evidence="6 7">TBEA6</strain>
    </source>
</reference>
<evidence type="ECO:0000256" key="3">
    <source>
        <dbReference type="ARBA" id="ARBA00023125"/>
    </source>
</evidence>
<dbReference type="AlphaFoldDB" id="A0A0H2MPC1"/>
<dbReference type="PANTHER" id="PTHR30537">
    <property type="entry name" value="HTH-TYPE TRANSCRIPTIONAL REGULATOR"/>
    <property type="match status" value="1"/>
</dbReference>
<organism evidence="6 7">
    <name type="scientific">Variovorax paradoxus</name>
    <dbReference type="NCBI Taxonomy" id="34073"/>
    <lineage>
        <taxon>Bacteria</taxon>
        <taxon>Pseudomonadati</taxon>
        <taxon>Pseudomonadota</taxon>
        <taxon>Betaproteobacteria</taxon>
        <taxon>Burkholderiales</taxon>
        <taxon>Comamonadaceae</taxon>
        <taxon>Variovorax</taxon>
    </lineage>
</organism>
<sequence length="314" mass="34327">MDRLTSLRVFREVVESGSFVAAAERLSMSPPMASKHVAQLEKSLGARLLHRSSRHLSLTEAGTAWYEQSRRALDLLDAAEAAIGQKSEAPRGQLKVSAPVWCATPRFARVLADYRERFPEVLVDIHLENRKVDLAADGYDLALRATQEPSPALIARPLCRVPFHLAGTPAYLRRMGGNPMLPADVGRLGAIVPSYVNLENLSLKGPGGRMFPLRLTPALRSDDTTLTLHAVRADMGIAFLPEWLVDDDLAAGRLVRLLPDHASPPVTLFAVYTSRQYMAPKLRSFIDFLGERLGGQPPAAAKRTLSGQGHATRG</sequence>